<evidence type="ECO:0000313" key="2">
    <source>
        <dbReference type="Proteomes" id="UP001497512"/>
    </source>
</evidence>
<organism evidence="1 2">
    <name type="scientific">Sphagnum troendelagicum</name>
    <dbReference type="NCBI Taxonomy" id="128251"/>
    <lineage>
        <taxon>Eukaryota</taxon>
        <taxon>Viridiplantae</taxon>
        <taxon>Streptophyta</taxon>
        <taxon>Embryophyta</taxon>
        <taxon>Bryophyta</taxon>
        <taxon>Sphagnophytina</taxon>
        <taxon>Sphagnopsida</taxon>
        <taxon>Sphagnales</taxon>
        <taxon>Sphagnaceae</taxon>
        <taxon>Sphagnum</taxon>
    </lineage>
</organism>
<protein>
    <submittedName>
        <fullName evidence="1">Uncharacterized protein</fullName>
    </submittedName>
</protein>
<accession>A0ABP0U5D9</accession>
<sequence length="158" mass="17652">MARTVLQIVASDPASGNQVEVVDTAERGGEESTRVKLAQEETALSEAIVKLIVDRRWELLNPNSGNSVAVGGHHVCVGYEEDNVTGYRTWEWHGHVLVYDAERGYVPEYIYGNFFELLVKTPLTSNPSQYEGFLDRPSLGLGEILNGIEKRAFRRNNT</sequence>
<dbReference type="PANTHER" id="PTHR35286">
    <property type="entry name" value="EXPRESSED PROTEIN"/>
    <property type="match status" value="1"/>
</dbReference>
<reference evidence="1" key="1">
    <citation type="submission" date="2024-02" db="EMBL/GenBank/DDBJ databases">
        <authorList>
            <consortium name="ELIXIR-Norway"/>
            <consortium name="Elixir Norway"/>
        </authorList>
    </citation>
    <scope>NUCLEOTIDE SEQUENCE</scope>
</reference>
<dbReference type="PANTHER" id="PTHR35286:SF1">
    <property type="entry name" value="EXPRESSED PROTEIN"/>
    <property type="match status" value="1"/>
</dbReference>
<evidence type="ECO:0000313" key="1">
    <source>
        <dbReference type="EMBL" id="CAK9212459.1"/>
    </source>
</evidence>
<name>A0ABP0U5D9_9BRYO</name>
<dbReference type="EMBL" id="OZ019911">
    <property type="protein sequence ID" value="CAK9212459.1"/>
    <property type="molecule type" value="Genomic_DNA"/>
</dbReference>
<dbReference type="Proteomes" id="UP001497512">
    <property type="component" value="Chromosome 19"/>
</dbReference>
<gene>
    <name evidence="1" type="ORF">CSSPTR1EN2_LOCUS11247</name>
</gene>
<proteinExistence type="predicted"/>
<keyword evidence="2" id="KW-1185">Reference proteome</keyword>